<keyword evidence="3" id="KW-1185">Reference proteome</keyword>
<dbReference type="PANTHER" id="PTHR38926">
    <property type="entry name" value="F-BOX DOMAIN CONTAINING PROTEIN, EXPRESSED"/>
    <property type="match status" value="1"/>
</dbReference>
<proteinExistence type="predicted"/>
<dbReference type="Gene3D" id="3.80.10.10">
    <property type="entry name" value="Ribonuclease Inhibitor"/>
    <property type="match status" value="1"/>
</dbReference>
<accession>A0AAD7TJE0</accession>
<feature type="region of interest" description="Disordered" evidence="1">
    <location>
        <begin position="1"/>
        <end position="22"/>
    </location>
</feature>
<organism evidence="2 3">
    <name type="scientific">Trametes cubensis</name>
    <dbReference type="NCBI Taxonomy" id="1111947"/>
    <lineage>
        <taxon>Eukaryota</taxon>
        <taxon>Fungi</taxon>
        <taxon>Dikarya</taxon>
        <taxon>Basidiomycota</taxon>
        <taxon>Agaricomycotina</taxon>
        <taxon>Agaricomycetes</taxon>
        <taxon>Polyporales</taxon>
        <taxon>Polyporaceae</taxon>
        <taxon>Trametes</taxon>
    </lineage>
</organism>
<dbReference type="Proteomes" id="UP001215151">
    <property type="component" value="Unassembled WGS sequence"/>
</dbReference>
<dbReference type="PANTHER" id="PTHR38926:SF5">
    <property type="entry name" value="F-BOX AND LEUCINE-RICH REPEAT PROTEIN 6"/>
    <property type="match status" value="1"/>
</dbReference>
<dbReference type="SUPFAM" id="SSF52047">
    <property type="entry name" value="RNI-like"/>
    <property type="match status" value="1"/>
</dbReference>
<comment type="caution">
    <text evidence="2">The sequence shown here is derived from an EMBL/GenBank/DDBJ whole genome shotgun (WGS) entry which is preliminary data.</text>
</comment>
<sequence length="588" mass="66720">MASATATPQASVVESPQMADSQENPRLTLAHLLHPEHWELPEWNGPHLDDVEGLIDKVDGLDHSIALLRRYRNTLRPIHRLSPDILVLIFLQLVDGQDDPLSPRFGSVPWAYVAHVCYRWRVIALACAGLWTQIGTMYPAAALACLERSVDAPLSLVVHAGADTDNSTQVINRVRPHMHRMRHLYIPWTHIHDDDGNMAPFLTSLLEAPAPQLETFHVFHVRADGQCFTLPTVFGGNTPRLRILKMSYCSPRIDRITFGNLRHLYIRGRKRDPISLEVSQLLEILEACPKLEVLVTVKARFVQNQPLEQEGEPFRQIRLDNLRRMDISRCAASVVSNLLRRLVVPNCQLSMDVWIERRSDFKFQFGVPDELCDEHPLRDIRKLQVEYRSSAGGVLIQGMTSIHPFLIIAKIDPGSDIGDMPTVSGPILLSLVKTLDLTLLTEFTITETSFYHPHVGFSKDLWIQALSRMPLLRALHIRLQSISESGFCRVILSALSTTDEITGRLLCPNLETITLRDDRTWSSLQWYKFAKTRKAQGRPLKRLSLCLPHYENVEDMAETDLAELREVVEAVDLDPPMSPRIEFSAAVW</sequence>
<gene>
    <name evidence="2" type="ORF">ONZ51_g11843</name>
</gene>
<protein>
    <recommendedName>
        <fullName evidence="4">F-box domain-containing protein</fullName>
    </recommendedName>
</protein>
<evidence type="ECO:0000256" key="1">
    <source>
        <dbReference type="SAM" id="MobiDB-lite"/>
    </source>
</evidence>
<reference evidence="2" key="1">
    <citation type="submission" date="2022-11" db="EMBL/GenBank/DDBJ databases">
        <title>Genome Sequence of Cubamyces cubensis.</title>
        <authorList>
            <person name="Buettner E."/>
        </authorList>
    </citation>
    <scope>NUCLEOTIDE SEQUENCE</scope>
    <source>
        <strain evidence="2">MPL-01</strain>
    </source>
</reference>
<evidence type="ECO:0000313" key="2">
    <source>
        <dbReference type="EMBL" id="KAJ8456912.1"/>
    </source>
</evidence>
<dbReference type="InterPro" id="IPR032675">
    <property type="entry name" value="LRR_dom_sf"/>
</dbReference>
<name>A0AAD7TJE0_9APHY</name>
<evidence type="ECO:0000313" key="3">
    <source>
        <dbReference type="Proteomes" id="UP001215151"/>
    </source>
</evidence>
<dbReference type="EMBL" id="JAPEVG010000619">
    <property type="protein sequence ID" value="KAJ8456912.1"/>
    <property type="molecule type" value="Genomic_DNA"/>
</dbReference>
<evidence type="ECO:0008006" key="4">
    <source>
        <dbReference type="Google" id="ProtNLM"/>
    </source>
</evidence>
<dbReference type="AlphaFoldDB" id="A0AAD7TJE0"/>